<dbReference type="RefSeq" id="WP_134357001.1">
    <property type="nucleotide sequence ID" value="NZ_CP038033.1"/>
</dbReference>
<evidence type="ECO:0000256" key="8">
    <source>
        <dbReference type="ARBA" id="ARBA00023136"/>
    </source>
</evidence>
<dbReference type="Proteomes" id="UP000294325">
    <property type="component" value="Chromosome"/>
</dbReference>
<keyword evidence="5 10" id="KW-0132">Cell division</keyword>
<evidence type="ECO:0000256" key="10">
    <source>
        <dbReference type="HAMAP-Rule" id="MF_02203"/>
    </source>
</evidence>
<dbReference type="OrthoDB" id="9798629at2"/>
<dbReference type="EMBL" id="CP038033">
    <property type="protein sequence ID" value="QBQ53993.1"/>
    <property type="molecule type" value="Genomic_DNA"/>
</dbReference>
<protein>
    <recommendedName>
        <fullName evidence="10">Tol-Pal system protein TolR</fullName>
    </recommendedName>
</protein>
<evidence type="ECO:0000256" key="1">
    <source>
        <dbReference type="ARBA" id="ARBA00004162"/>
    </source>
</evidence>
<evidence type="ECO:0000256" key="9">
    <source>
        <dbReference type="ARBA" id="ARBA00023306"/>
    </source>
</evidence>
<evidence type="ECO:0000313" key="12">
    <source>
        <dbReference type="Proteomes" id="UP000294325"/>
    </source>
</evidence>
<sequence length="148" mass="16358">MYASQQRKRRRPLSEINVVPYIDVMLVLLVIFMITAPMLTQGVKVDLPQAGSKPVELPQDQDPLLVNVDAQGRYYLNMGKASHQPITADELLTKVATILRRKPHTPVLVGGDRDVPYGTVVQVMVLLQQAGAPHIGLITETPSRQKPS</sequence>
<keyword evidence="3 10" id="KW-1003">Cell membrane</keyword>
<evidence type="ECO:0000256" key="7">
    <source>
        <dbReference type="ARBA" id="ARBA00022989"/>
    </source>
</evidence>
<keyword evidence="7 10" id="KW-1133">Transmembrane helix</keyword>
<evidence type="ECO:0000256" key="6">
    <source>
        <dbReference type="ARBA" id="ARBA00022692"/>
    </source>
</evidence>
<keyword evidence="6 10" id="KW-0812">Transmembrane</keyword>
<organism evidence="11 12">
    <name type="scientific">Nitrosococcus wardiae</name>
    <dbReference type="NCBI Taxonomy" id="1814290"/>
    <lineage>
        <taxon>Bacteria</taxon>
        <taxon>Pseudomonadati</taxon>
        <taxon>Pseudomonadota</taxon>
        <taxon>Gammaproteobacteria</taxon>
        <taxon>Chromatiales</taxon>
        <taxon>Chromatiaceae</taxon>
        <taxon>Nitrosococcus</taxon>
    </lineage>
</organism>
<dbReference type="GO" id="GO:0051301">
    <property type="term" value="P:cell division"/>
    <property type="evidence" value="ECO:0007669"/>
    <property type="project" value="UniProtKB-UniRule"/>
</dbReference>
<evidence type="ECO:0000256" key="4">
    <source>
        <dbReference type="ARBA" id="ARBA00022519"/>
    </source>
</evidence>
<dbReference type="GO" id="GO:0005886">
    <property type="term" value="C:plasma membrane"/>
    <property type="evidence" value="ECO:0007669"/>
    <property type="project" value="UniProtKB-SubCell"/>
</dbReference>
<evidence type="ECO:0000313" key="11">
    <source>
        <dbReference type="EMBL" id="QBQ53993.1"/>
    </source>
</evidence>
<comment type="similarity">
    <text evidence="2 10">Belongs to the ExbD/TolR family.</text>
</comment>
<dbReference type="InterPro" id="IPR014168">
    <property type="entry name" value="Tol-Pal_TolR"/>
</dbReference>
<evidence type="ECO:0000256" key="5">
    <source>
        <dbReference type="ARBA" id="ARBA00022618"/>
    </source>
</evidence>
<proteinExistence type="inferred from homology"/>
<comment type="function">
    <text evidence="10">Part of the Tol-Pal system, which plays a role in outer membrane invagination during cell division and is important for maintaining outer membrane integrity.</text>
</comment>
<dbReference type="HAMAP" id="MF_02203">
    <property type="entry name" value="TolR"/>
    <property type="match status" value="1"/>
</dbReference>
<dbReference type="NCBIfam" id="TIGR02801">
    <property type="entry name" value="tolR"/>
    <property type="match status" value="1"/>
</dbReference>
<keyword evidence="4 10" id="KW-0997">Cell inner membrane</keyword>
<dbReference type="KEGG" id="nwr:E3U44_05295"/>
<keyword evidence="8 10" id="KW-0472">Membrane</keyword>
<dbReference type="PANTHER" id="PTHR30558">
    <property type="entry name" value="EXBD MEMBRANE COMPONENT OF PMF-DRIVEN MACROMOLECULE IMPORT SYSTEM"/>
    <property type="match status" value="1"/>
</dbReference>
<dbReference type="InterPro" id="IPR003400">
    <property type="entry name" value="ExbD"/>
</dbReference>
<reference evidence="11 12" key="1">
    <citation type="submission" date="2019-03" db="EMBL/GenBank/DDBJ databases">
        <title>The genome sequence of Nitrosococcus wardiae strain D1FHST reveals the archetypal metabolic capacity of ammonia-oxidizing Gammaproteobacteria.</title>
        <authorList>
            <person name="Wang L."/>
            <person name="Lim C.K."/>
            <person name="Hanson T.E."/>
            <person name="Dang H."/>
            <person name="Klotz M.G."/>
        </authorList>
    </citation>
    <scope>NUCLEOTIDE SEQUENCE [LARGE SCALE GENOMIC DNA]</scope>
    <source>
        <strain evidence="11 12">D1FHS</strain>
    </source>
</reference>
<gene>
    <name evidence="10 11" type="primary">tolR</name>
    <name evidence="11" type="ORF">E3U44_05295</name>
</gene>
<comment type="subunit">
    <text evidence="10">The Tol-Pal system is composed of five core proteins: the inner membrane proteins TolA, TolQ and TolR, the periplasmic protein TolB and the outer membrane protein Pal. They form a network linking the inner and outer membranes and the peptidoglycan layer.</text>
</comment>
<feature type="transmembrane region" description="Helical" evidence="10">
    <location>
        <begin position="21"/>
        <end position="39"/>
    </location>
</feature>
<dbReference type="PANTHER" id="PTHR30558:SF7">
    <property type="entry name" value="TOL-PAL SYSTEM PROTEIN TOLR"/>
    <property type="match status" value="1"/>
</dbReference>
<dbReference type="Gene3D" id="3.30.420.270">
    <property type="match status" value="1"/>
</dbReference>
<evidence type="ECO:0000256" key="2">
    <source>
        <dbReference type="ARBA" id="ARBA00005811"/>
    </source>
</evidence>
<keyword evidence="9 10" id="KW-0131">Cell cycle</keyword>
<dbReference type="GO" id="GO:0022857">
    <property type="term" value="F:transmembrane transporter activity"/>
    <property type="evidence" value="ECO:0007669"/>
    <property type="project" value="InterPro"/>
</dbReference>
<keyword evidence="12" id="KW-1185">Reference proteome</keyword>
<comment type="subcellular location">
    <subcellularLocation>
        <location evidence="10">Cell inner membrane</location>
        <topology evidence="10">Single-pass membrane protein</topology>
    </subcellularLocation>
    <subcellularLocation>
        <location evidence="1">Cell membrane</location>
        <topology evidence="1">Single-pass membrane protein</topology>
    </subcellularLocation>
</comment>
<dbReference type="GO" id="GO:0015031">
    <property type="term" value="P:protein transport"/>
    <property type="evidence" value="ECO:0007669"/>
    <property type="project" value="InterPro"/>
</dbReference>
<dbReference type="AlphaFoldDB" id="A0A4P7BVF1"/>
<dbReference type="Pfam" id="PF02472">
    <property type="entry name" value="ExbD"/>
    <property type="match status" value="1"/>
</dbReference>
<name>A0A4P7BVF1_9GAMM</name>
<accession>A0A4P7BVF1</accession>
<evidence type="ECO:0000256" key="3">
    <source>
        <dbReference type="ARBA" id="ARBA00022475"/>
    </source>
</evidence>